<gene>
    <name evidence="1" type="primary">csgH</name>
    <name evidence="1" type="ORF">WG901_22820</name>
</gene>
<reference evidence="1 2" key="1">
    <citation type="submission" date="2024-03" db="EMBL/GenBank/DDBJ databases">
        <authorList>
            <person name="Jo J.-H."/>
        </authorList>
    </citation>
    <scope>NUCLEOTIDE SEQUENCE [LARGE SCALE GENOMIC DNA]</scope>
    <source>
        <strain evidence="1 2">PS1R-30</strain>
    </source>
</reference>
<protein>
    <submittedName>
        <fullName evidence="1">Curli-like amyloid fiber formation chaperone CsgH</fullName>
    </submittedName>
</protein>
<dbReference type="InterPro" id="IPR053722">
    <property type="entry name" value="Curli_assembly_CsgC/AgfC"/>
</dbReference>
<evidence type="ECO:0000313" key="2">
    <source>
        <dbReference type="Proteomes" id="UP001361239"/>
    </source>
</evidence>
<dbReference type="NCBIfam" id="NF041112">
    <property type="entry name" value="chap_CsgH_alph"/>
    <property type="match status" value="1"/>
</dbReference>
<dbReference type="Gene3D" id="2.60.40.2420">
    <property type="match status" value="1"/>
</dbReference>
<dbReference type="InterPro" id="IPR047726">
    <property type="entry name" value="CsgH_dom"/>
</dbReference>
<dbReference type="RefSeq" id="WP_339589443.1">
    <property type="nucleotide sequence ID" value="NZ_JBBHJZ010000008.1"/>
</dbReference>
<dbReference type="Proteomes" id="UP001361239">
    <property type="component" value="Unassembled WGS sequence"/>
</dbReference>
<organism evidence="1 2">
    <name type="scientific">Novosphingobium anseongense</name>
    <dbReference type="NCBI Taxonomy" id="3133436"/>
    <lineage>
        <taxon>Bacteria</taxon>
        <taxon>Pseudomonadati</taxon>
        <taxon>Pseudomonadota</taxon>
        <taxon>Alphaproteobacteria</taxon>
        <taxon>Sphingomonadales</taxon>
        <taxon>Sphingomonadaceae</taxon>
        <taxon>Novosphingobium</taxon>
    </lineage>
</organism>
<dbReference type="EMBL" id="JBBHJZ010000008">
    <property type="protein sequence ID" value="MEJ5979505.1"/>
    <property type="molecule type" value="Genomic_DNA"/>
</dbReference>
<comment type="caution">
    <text evidence="1">The sequence shown here is derived from an EMBL/GenBank/DDBJ whole genome shotgun (WGS) entry which is preliminary data.</text>
</comment>
<accession>A0ABU8S2G8</accession>
<evidence type="ECO:0000313" key="1">
    <source>
        <dbReference type="EMBL" id="MEJ5979505.1"/>
    </source>
</evidence>
<proteinExistence type="predicted"/>
<sequence>MTECWIAAEGQLFVGHVKSPASFVARYELIGEKRGPSGNSVVRQGGQVTIEANRPAHLSQVSFGALGASDHYSVHLRVFDGEQLVGETVIQN</sequence>
<keyword evidence="2" id="KW-1185">Reference proteome</keyword>
<name>A0ABU8S2G8_9SPHN</name>